<name>A0A0F9VKY2_9ZZZZ</name>
<dbReference type="EMBL" id="LAZR01000501">
    <property type="protein sequence ID" value="KKN66443.1"/>
    <property type="molecule type" value="Genomic_DNA"/>
</dbReference>
<proteinExistence type="predicted"/>
<organism evidence="1">
    <name type="scientific">marine sediment metagenome</name>
    <dbReference type="NCBI Taxonomy" id="412755"/>
    <lineage>
        <taxon>unclassified sequences</taxon>
        <taxon>metagenomes</taxon>
        <taxon>ecological metagenomes</taxon>
    </lineage>
</organism>
<protein>
    <submittedName>
        <fullName evidence="1">Uncharacterized protein</fullName>
    </submittedName>
</protein>
<sequence>MRNVELFEKRKNFLEMIFKLFPDIKDSDYIRPVQNVIRAYRDSHDLSEDERQLATFFIVTNPVFKEIYPNRFIA</sequence>
<evidence type="ECO:0000313" key="1">
    <source>
        <dbReference type="EMBL" id="KKN66443.1"/>
    </source>
</evidence>
<dbReference type="AlphaFoldDB" id="A0A0F9VKY2"/>
<accession>A0A0F9VKY2</accession>
<comment type="caution">
    <text evidence="1">The sequence shown here is derived from an EMBL/GenBank/DDBJ whole genome shotgun (WGS) entry which is preliminary data.</text>
</comment>
<reference evidence="1" key="1">
    <citation type="journal article" date="2015" name="Nature">
        <title>Complex archaea that bridge the gap between prokaryotes and eukaryotes.</title>
        <authorList>
            <person name="Spang A."/>
            <person name="Saw J.H."/>
            <person name="Jorgensen S.L."/>
            <person name="Zaremba-Niedzwiedzka K."/>
            <person name="Martijn J."/>
            <person name="Lind A.E."/>
            <person name="van Eijk R."/>
            <person name="Schleper C."/>
            <person name="Guy L."/>
            <person name="Ettema T.J."/>
        </authorList>
    </citation>
    <scope>NUCLEOTIDE SEQUENCE</scope>
</reference>
<gene>
    <name evidence="1" type="ORF">LCGC14_0471650</name>
</gene>